<accession>A0A6J8AFQ6</accession>
<evidence type="ECO:0008006" key="3">
    <source>
        <dbReference type="Google" id="ProtNLM"/>
    </source>
</evidence>
<dbReference type="PANTHER" id="PTHR24559">
    <property type="entry name" value="TRANSPOSON TY3-I GAG-POL POLYPROTEIN"/>
    <property type="match status" value="1"/>
</dbReference>
<evidence type="ECO:0000313" key="1">
    <source>
        <dbReference type="EMBL" id="CAC5366890.1"/>
    </source>
</evidence>
<dbReference type="EMBL" id="CACVKT020001351">
    <property type="protein sequence ID" value="CAC5366890.1"/>
    <property type="molecule type" value="Genomic_DNA"/>
</dbReference>
<name>A0A6J8AFQ6_MYTCO</name>
<dbReference type="InterPro" id="IPR043502">
    <property type="entry name" value="DNA/RNA_pol_sf"/>
</dbReference>
<sequence length="122" mass="14306">MYIPDAYRSRVLQMLNCNRDIFAVKDTELGQTYTVKMRIDTGDHPPVKLKPYRTPLHKREIADKAIIDMLEANIIRRSNSSYSSPVVLVDKKNKTTRFCIDFRNVSPLVNRFNIHFRLSTIY</sequence>
<dbReference type="OrthoDB" id="6156608at2759"/>
<dbReference type="PANTHER" id="PTHR24559:SF444">
    <property type="entry name" value="REVERSE TRANSCRIPTASE DOMAIN-CONTAINING PROTEIN"/>
    <property type="match status" value="1"/>
</dbReference>
<evidence type="ECO:0000313" key="2">
    <source>
        <dbReference type="Proteomes" id="UP000507470"/>
    </source>
</evidence>
<dbReference type="InterPro" id="IPR053134">
    <property type="entry name" value="RNA-dir_DNA_polymerase"/>
</dbReference>
<dbReference type="SUPFAM" id="SSF56672">
    <property type="entry name" value="DNA/RNA polymerases"/>
    <property type="match status" value="1"/>
</dbReference>
<organism evidence="1 2">
    <name type="scientific">Mytilus coruscus</name>
    <name type="common">Sea mussel</name>
    <dbReference type="NCBI Taxonomy" id="42192"/>
    <lineage>
        <taxon>Eukaryota</taxon>
        <taxon>Metazoa</taxon>
        <taxon>Spiralia</taxon>
        <taxon>Lophotrochozoa</taxon>
        <taxon>Mollusca</taxon>
        <taxon>Bivalvia</taxon>
        <taxon>Autobranchia</taxon>
        <taxon>Pteriomorphia</taxon>
        <taxon>Mytilida</taxon>
        <taxon>Mytiloidea</taxon>
        <taxon>Mytilidae</taxon>
        <taxon>Mytilinae</taxon>
        <taxon>Mytilus</taxon>
    </lineage>
</organism>
<keyword evidence="2" id="KW-1185">Reference proteome</keyword>
<proteinExistence type="predicted"/>
<dbReference type="Proteomes" id="UP000507470">
    <property type="component" value="Unassembled WGS sequence"/>
</dbReference>
<gene>
    <name evidence="1" type="ORF">MCOR_6998</name>
</gene>
<dbReference type="AlphaFoldDB" id="A0A6J8AFQ6"/>
<dbReference type="Gene3D" id="3.10.10.10">
    <property type="entry name" value="HIV Type 1 Reverse Transcriptase, subunit A, domain 1"/>
    <property type="match status" value="1"/>
</dbReference>
<reference evidence="1 2" key="1">
    <citation type="submission" date="2020-06" db="EMBL/GenBank/DDBJ databases">
        <authorList>
            <person name="Li R."/>
            <person name="Bekaert M."/>
        </authorList>
    </citation>
    <scope>NUCLEOTIDE SEQUENCE [LARGE SCALE GENOMIC DNA]</scope>
    <source>
        <strain evidence="2">wild</strain>
    </source>
</reference>
<protein>
    <recommendedName>
        <fullName evidence="3">Reverse transcriptase domain-containing protein</fullName>
    </recommendedName>
</protein>